<evidence type="ECO:0000313" key="2">
    <source>
        <dbReference type="Proteomes" id="UP001295444"/>
    </source>
</evidence>
<protein>
    <submittedName>
        <fullName evidence="1">Uncharacterized protein</fullName>
    </submittedName>
</protein>
<reference evidence="1" key="1">
    <citation type="submission" date="2022-03" db="EMBL/GenBank/DDBJ databases">
        <authorList>
            <person name="Alioto T."/>
            <person name="Alioto T."/>
            <person name="Gomez Garrido J."/>
        </authorList>
    </citation>
    <scope>NUCLEOTIDE SEQUENCE</scope>
</reference>
<proteinExistence type="predicted"/>
<name>A0AAD1T8N6_PELCU</name>
<dbReference type="EMBL" id="OW240921">
    <property type="protein sequence ID" value="CAH2319851.1"/>
    <property type="molecule type" value="Genomic_DNA"/>
</dbReference>
<accession>A0AAD1T8N6</accession>
<dbReference type="AlphaFoldDB" id="A0AAD1T8N6"/>
<evidence type="ECO:0000313" key="1">
    <source>
        <dbReference type="EMBL" id="CAH2319851.1"/>
    </source>
</evidence>
<dbReference type="Proteomes" id="UP001295444">
    <property type="component" value="Chromosome 10"/>
</dbReference>
<organism evidence="1 2">
    <name type="scientific">Pelobates cultripes</name>
    <name type="common">Western spadefoot toad</name>
    <dbReference type="NCBI Taxonomy" id="61616"/>
    <lineage>
        <taxon>Eukaryota</taxon>
        <taxon>Metazoa</taxon>
        <taxon>Chordata</taxon>
        <taxon>Craniata</taxon>
        <taxon>Vertebrata</taxon>
        <taxon>Euteleostomi</taxon>
        <taxon>Amphibia</taxon>
        <taxon>Batrachia</taxon>
        <taxon>Anura</taxon>
        <taxon>Pelobatoidea</taxon>
        <taxon>Pelobatidae</taxon>
        <taxon>Pelobates</taxon>
    </lineage>
</organism>
<keyword evidence="2" id="KW-1185">Reference proteome</keyword>
<gene>
    <name evidence="1" type="ORF">PECUL_23A022539</name>
</gene>
<sequence>MLCRPACNSATGKQTSSKDSTLCAYGIGATRRSGESYLQCLHPWRNPRKEFRLDASLPNRRFSGSVAPPVVRALGCDTVDREIDTPLQRQRRWFMDTRKWALITPNAVTLMRLGAETREETRYCCTSLTAMDIG</sequence>